<comment type="caution">
    <text evidence="1">The sequence shown here is derived from an EMBL/GenBank/DDBJ whole genome shotgun (WGS) entry which is preliminary data.</text>
</comment>
<dbReference type="Proteomes" id="UP001241747">
    <property type="component" value="Unassembled WGS sequence"/>
</dbReference>
<protein>
    <recommendedName>
        <fullName evidence="3">Transcriptional regulator</fullName>
    </recommendedName>
</protein>
<evidence type="ECO:0000313" key="1">
    <source>
        <dbReference type="EMBL" id="MDQ0504317.1"/>
    </source>
</evidence>
<dbReference type="EMBL" id="JAUSVY010000002">
    <property type="protein sequence ID" value="MDQ0504317.1"/>
    <property type="molecule type" value="Genomic_DNA"/>
</dbReference>
<accession>A0ABU0LB45</accession>
<gene>
    <name evidence="1" type="ORF">QOZ94_001091</name>
</gene>
<proteinExistence type="predicted"/>
<organism evidence="1 2">
    <name type="scientific">Xanthobacter agilis</name>
    <dbReference type="NCBI Taxonomy" id="47492"/>
    <lineage>
        <taxon>Bacteria</taxon>
        <taxon>Pseudomonadati</taxon>
        <taxon>Pseudomonadota</taxon>
        <taxon>Alphaproteobacteria</taxon>
        <taxon>Hyphomicrobiales</taxon>
        <taxon>Xanthobacteraceae</taxon>
        <taxon>Xanthobacter</taxon>
    </lineage>
</organism>
<evidence type="ECO:0008006" key="3">
    <source>
        <dbReference type="Google" id="ProtNLM"/>
    </source>
</evidence>
<reference evidence="1 2" key="1">
    <citation type="submission" date="2023-07" db="EMBL/GenBank/DDBJ databases">
        <title>Genomic Encyclopedia of Type Strains, Phase IV (KMG-IV): sequencing the most valuable type-strain genomes for metagenomic binning, comparative biology and taxonomic classification.</title>
        <authorList>
            <person name="Goeker M."/>
        </authorList>
    </citation>
    <scope>NUCLEOTIDE SEQUENCE [LARGE SCALE GENOMIC DNA]</scope>
    <source>
        <strain evidence="1 2">DSM 3770</strain>
    </source>
</reference>
<keyword evidence="2" id="KW-1185">Reference proteome</keyword>
<evidence type="ECO:0000313" key="2">
    <source>
        <dbReference type="Proteomes" id="UP001241747"/>
    </source>
</evidence>
<sequence length="37" mass="4591">MRHPAAIEHFRAKWFPVRVKKMRDCMTWSCNDLERMI</sequence>
<name>A0ABU0LB45_XANAG</name>